<keyword evidence="3 6" id="KW-0812">Transmembrane</keyword>
<feature type="transmembrane region" description="Helical" evidence="6">
    <location>
        <begin position="152"/>
        <end position="170"/>
    </location>
</feature>
<comment type="subcellular location">
    <subcellularLocation>
        <location evidence="1">Cell membrane</location>
        <topology evidence="1">Multi-pass membrane protein</topology>
    </subcellularLocation>
</comment>
<evidence type="ECO:0000256" key="2">
    <source>
        <dbReference type="ARBA" id="ARBA00022475"/>
    </source>
</evidence>
<evidence type="ECO:0000313" key="7">
    <source>
        <dbReference type="EMBL" id="GAF91262.1"/>
    </source>
</evidence>
<organism evidence="7">
    <name type="scientific">marine sediment metagenome</name>
    <dbReference type="NCBI Taxonomy" id="412755"/>
    <lineage>
        <taxon>unclassified sequences</taxon>
        <taxon>metagenomes</taxon>
        <taxon>ecological metagenomes</taxon>
    </lineage>
</organism>
<evidence type="ECO:0008006" key="8">
    <source>
        <dbReference type="Google" id="ProtNLM"/>
    </source>
</evidence>
<comment type="caution">
    <text evidence="7">The sequence shown here is derived from an EMBL/GenBank/DDBJ whole genome shotgun (WGS) entry which is preliminary data.</text>
</comment>
<accession>X0TSW0</accession>
<feature type="non-terminal residue" evidence="7">
    <location>
        <position position="1"/>
    </location>
</feature>
<dbReference type="PANTHER" id="PTHR30106:SF1">
    <property type="entry name" value="UPF0324 MEMBRANE PROTEIN FN0533"/>
    <property type="match status" value="1"/>
</dbReference>
<evidence type="ECO:0000256" key="5">
    <source>
        <dbReference type="ARBA" id="ARBA00023136"/>
    </source>
</evidence>
<dbReference type="GO" id="GO:0005886">
    <property type="term" value="C:plasma membrane"/>
    <property type="evidence" value="ECO:0007669"/>
    <property type="project" value="UniProtKB-SubCell"/>
</dbReference>
<dbReference type="InterPro" id="IPR018383">
    <property type="entry name" value="UPF0324_pro"/>
</dbReference>
<feature type="transmembrane region" description="Helical" evidence="6">
    <location>
        <begin position="42"/>
        <end position="68"/>
    </location>
</feature>
<feature type="transmembrane region" description="Helical" evidence="6">
    <location>
        <begin position="74"/>
        <end position="96"/>
    </location>
</feature>
<proteinExistence type="predicted"/>
<sequence length="260" mass="26931">GQRVLGIKSKTLNLVLSADMSVCGVSAAVATAAACKAKKEELSIAVGISLAFTVVMMFILPAVCNALGLDQVLAGAWIGGTVDSTGAVVAAGELVGPIARDVAASVKLIQNVMIGFISLGVAAWWARSGEDADGGRVPATGMGLLQEIWKRLPKFIIGFVAASAIFTLLASTGTEARQEGIAAMLSGPVKMMRSWCFCLAFVSIGLETDIRKLANVMGSAKPVVLYLCGQAFNLLLTFTMAYLAFRVVFPEVAARIAAGG</sequence>
<name>X0TSW0_9ZZZZ</name>
<evidence type="ECO:0000256" key="1">
    <source>
        <dbReference type="ARBA" id="ARBA00004651"/>
    </source>
</evidence>
<gene>
    <name evidence="7" type="ORF">S01H1_25653</name>
</gene>
<dbReference type="Pfam" id="PF03601">
    <property type="entry name" value="Cons_hypoth698"/>
    <property type="match status" value="1"/>
</dbReference>
<dbReference type="PANTHER" id="PTHR30106">
    <property type="entry name" value="INNER MEMBRANE PROTEIN YEIH-RELATED"/>
    <property type="match status" value="1"/>
</dbReference>
<evidence type="ECO:0000256" key="6">
    <source>
        <dbReference type="SAM" id="Phobius"/>
    </source>
</evidence>
<feature type="transmembrane region" description="Helical" evidence="6">
    <location>
        <begin position="108"/>
        <end position="126"/>
    </location>
</feature>
<evidence type="ECO:0000256" key="4">
    <source>
        <dbReference type="ARBA" id="ARBA00022989"/>
    </source>
</evidence>
<dbReference type="AlphaFoldDB" id="X0TSW0"/>
<protein>
    <recommendedName>
        <fullName evidence="8">Sulfate exporter family transporter</fullName>
    </recommendedName>
</protein>
<keyword evidence="5 6" id="KW-0472">Membrane</keyword>
<feature type="transmembrane region" description="Helical" evidence="6">
    <location>
        <begin position="224"/>
        <end position="245"/>
    </location>
</feature>
<keyword evidence="2" id="KW-1003">Cell membrane</keyword>
<reference evidence="7" key="1">
    <citation type="journal article" date="2014" name="Front. Microbiol.">
        <title>High frequency of phylogenetically diverse reductive dehalogenase-homologous genes in deep subseafloor sedimentary metagenomes.</title>
        <authorList>
            <person name="Kawai M."/>
            <person name="Futagami T."/>
            <person name="Toyoda A."/>
            <person name="Takaki Y."/>
            <person name="Nishi S."/>
            <person name="Hori S."/>
            <person name="Arai W."/>
            <person name="Tsubouchi T."/>
            <person name="Morono Y."/>
            <person name="Uchiyama I."/>
            <person name="Ito T."/>
            <person name="Fujiyama A."/>
            <person name="Inagaki F."/>
            <person name="Takami H."/>
        </authorList>
    </citation>
    <scope>NUCLEOTIDE SEQUENCE</scope>
    <source>
        <strain evidence="7">Expedition CK06-06</strain>
    </source>
</reference>
<evidence type="ECO:0000256" key="3">
    <source>
        <dbReference type="ARBA" id="ARBA00022692"/>
    </source>
</evidence>
<dbReference type="EMBL" id="BARS01015510">
    <property type="protein sequence ID" value="GAF91262.1"/>
    <property type="molecule type" value="Genomic_DNA"/>
</dbReference>
<keyword evidence="4 6" id="KW-1133">Transmembrane helix</keyword>